<dbReference type="EMBL" id="BSXG01000039">
    <property type="protein sequence ID" value="GME27621.1"/>
    <property type="molecule type" value="Genomic_DNA"/>
</dbReference>
<keyword evidence="2" id="KW-1185">Reference proteome</keyword>
<sequence>MTTWKTRLFVLKGRRLSYYYSEFDTAEKGLIDISGHRVLPANNERITGLHATITGAKSSPTSPHNATLPTSAQTDAANEVDVKDDTSGMFIFKLVPPRSGLSKAVNFTKPTVHYFAVDNLQQGRLWMAALMKATIDRDESKEVISTYQQKTISLAKARAMQQRPPALMGGDEDEENVNPDKIDEEDEVGLAISGLEDEKKAEGDSGDDTKRSSSVGASEGTSAAAASVEGEAASKE</sequence>
<comment type="caution">
    <text evidence="1">The sequence shown here is derived from an EMBL/GenBank/DDBJ whole genome shotgun (WGS) entry which is preliminary data.</text>
</comment>
<dbReference type="Proteomes" id="UP001165186">
    <property type="component" value="Unassembled WGS sequence"/>
</dbReference>
<evidence type="ECO:0000313" key="2">
    <source>
        <dbReference type="Proteomes" id="UP001165186"/>
    </source>
</evidence>
<organism evidence="1 2">
    <name type="scientific">Neofusicoccum parvum</name>
    <dbReference type="NCBI Taxonomy" id="310453"/>
    <lineage>
        <taxon>Eukaryota</taxon>
        <taxon>Fungi</taxon>
        <taxon>Dikarya</taxon>
        <taxon>Ascomycota</taxon>
        <taxon>Pezizomycotina</taxon>
        <taxon>Dothideomycetes</taxon>
        <taxon>Dothideomycetes incertae sedis</taxon>
        <taxon>Botryosphaeriales</taxon>
        <taxon>Botryosphaeriaceae</taxon>
        <taxon>Neofusicoccum</taxon>
    </lineage>
</organism>
<reference evidence="1" key="1">
    <citation type="submission" date="2024-09" db="EMBL/GenBank/DDBJ databases">
        <title>Draft Genome Sequences of Neofusicoccum parvum.</title>
        <authorList>
            <person name="Ashida A."/>
            <person name="Camagna M."/>
            <person name="Tanaka A."/>
            <person name="Takemoto D."/>
        </authorList>
    </citation>
    <scope>NUCLEOTIDE SEQUENCE</scope>
    <source>
        <strain evidence="1">PPO83</strain>
    </source>
</reference>
<name>A0ACB5S4C1_9PEZI</name>
<protein>
    <submittedName>
        <fullName evidence="1">Uncharacterized protein</fullName>
    </submittedName>
</protein>
<accession>A0ACB5S4C1</accession>
<proteinExistence type="predicted"/>
<gene>
    <name evidence="1" type="primary">g9880</name>
    <name evidence="1" type="ORF">NpPPO83_00009880</name>
</gene>
<evidence type="ECO:0000313" key="1">
    <source>
        <dbReference type="EMBL" id="GME27621.1"/>
    </source>
</evidence>